<accession>A0A2Z7CD78</accession>
<keyword evidence="2" id="KW-1185">Reference proteome</keyword>
<evidence type="ECO:0000313" key="1">
    <source>
        <dbReference type="EMBL" id="KZV44878.1"/>
    </source>
</evidence>
<name>A0A2Z7CD78_9LAMI</name>
<dbReference type="AlphaFoldDB" id="A0A2Z7CD78"/>
<evidence type="ECO:0000313" key="2">
    <source>
        <dbReference type="Proteomes" id="UP000250235"/>
    </source>
</evidence>
<protein>
    <submittedName>
        <fullName evidence="1">Uncharacterized protein</fullName>
    </submittedName>
</protein>
<gene>
    <name evidence="1" type="ORF">F511_30319</name>
</gene>
<dbReference type="Proteomes" id="UP000250235">
    <property type="component" value="Unassembled WGS sequence"/>
</dbReference>
<sequence>MLLEQSVFICEFDSDLSISEVVTELSVNIRFEVITVFDSDLGTVSFQKSQVFQMLIHSDVTTTFTQIIVKIVVFFKKETAVLTEINFRRKEQTASNATICLDWKESMVAIGSYKCLELRRQCQSYFGRLYTDTEDIIRRLLKYGYTTIWH</sequence>
<reference evidence="1 2" key="1">
    <citation type="journal article" date="2015" name="Proc. Natl. Acad. Sci. U.S.A.">
        <title>The resurrection genome of Boea hygrometrica: A blueprint for survival of dehydration.</title>
        <authorList>
            <person name="Xiao L."/>
            <person name="Yang G."/>
            <person name="Zhang L."/>
            <person name="Yang X."/>
            <person name="Zhao S."/>
            <person name="Ji Z."/>
            <person name="Zhou Q."/>
            <person name="Hu M."/>
            <person name="Wang Y."/>
            <person name="Chen M."/>
            <person name="Xu Y."/>
            <person name="Jin H."/>
            <person name="Xiao X."/>
            <person name="Hu G."/>
            <person name="Bao F."/>
            <person name="Hu Y."/>
            <person name="Wan P."/>
            <person name="Li L."/>
            <person name="Deng X."/>
            <person name="Kuang T."/>
            <person name="Xiang C."/>
            <person name="Zhu J.K."/>
            <person name="Oliver M.J."/>
            <person name="He Y."/>
        </authorList>
    </citation>
    <scope>NUCLEOTIDE SEQUENCE [LARGE SCALE GENOMIC DNA]</scope>
    <source>
        <strain evidence="2">cv. XS01</strain>
    </source>
</reference>
<dbReference type="EMBL" id="KQ996484">
    <property type="protein sequence ID" value="KZV44878.1"/>
    <property type="molecule type" value="Genomic_DNA"/>
</dbReference>
<organism evidence="1 2">
    <name type="scientific">Dorcoceras hygrometricum</name>
    <dbReference type="NCBI Taxonomy" id="472368"/>
    <lineage>
        <taxon>Eukaryota</taxon>
        <taxon>Viridiplantae</taxon>
        <taxon>Streptophyta</taxon>
        <taxon>Embryophyta</taxon>
        <taxon>Tracheophyta</taxon>
        <taxon>Spermatophyta</taxon>
        <taxon>Magnoliopsida</taxon>
        <taxon>eudicotyledons</taxon>
        <taxon>Gunneridae</taxon>
        <taxon>Pentapetalae</taxon>
        <taxon>asterids</taxon>
        <taxon>lamiids</taxon>
        <taxon>Lamiales</taxon>
        <taxon>Gesneriaceae</taxon>
        <taxon>Didymocarpoideae</taxon>
        <taxon>Trichosporeae</taxon>
        <taxon>Loxocarpinae</taxon>
        <taxon>Dorcoceras</taxon>
    </lineage>
</organism>
<proteinExistence type="predicted"/>